<comment type="caution">
    <text evidence="2">The sequence shown here is derived from an EMBL/GenBank/DDBJ whole genome shotgun (WGS) entry which is preliminary data.</text>
</comment>
<dbReference type="Proteomes" id="UP001168883">
    <property type="component" value="Unassembled WGS sequence"/>
</dbReference>
<feature type="coiled-coil region" evidence="1">
    <location>
        <begin position="2"/>
        <end position="29"/>
    </location>
</feature>
<organism evidence="2 3">
    <name type="scientific">Paenibacillus ehimensis</name>
    <dbReference type="NCBI Taxonomy" id="79264"/>
    <lineage>
        <taxon>Bacteria</taxon>
        <taxon>Bacillati</taxon>
        <taxon>Bacillota</taxon>
        <taxon>Bacilli</taxon>
        <taxon>Bacillales</taxon>
        <taxon>Paenibacillaceae</taxon>
        <taxon>Paenibacillus</taxon>
    </lineage>
</organism>
<evidence type="ECO:0000313" key="2">
    <source>
        <dbReference type="EMBL" id="MDO3682183.1"/>
    </source>
</evidence>
<keyword evidence="3" id="KW-1185">Reference proteome</keyword>
<proteinExistence type="predicted"/>
<dbReference type="RefSeq" id="WP_302881610.1">
    <property type="nucleotide sequence ID" value="NZ_JAUMKJ010000116.1"/>
</dbReference>
<evidence type="ECO:0000313" key="3">
    <source>
        <dbReference type="Proteomes" id="UP001168883"/>
    </source>
</evidence>
<protein>
    <submittedName>
        <fullName evidence="2">Uncharacterized protein</fullName>
    </submittedName>
</protein>
<reference evidence="2" key="1">
    <citation type="submission" date="2023-07" db="EMBL/GenBank/DDBJ databases">
        <authorList>
            <person name="Aktuganov G."/>
            <person name="Boyko T."/>
            <person name="Delegan Y."/>
            <person name="Galimzianova N."/>
            <person name="Gilvanova E."/>
            <person name="Korobov V."/>
            <person name="Kuzmina L."/>
            <person name="Melentiev A."/>
            <person name="Milman P."/>
            <person name="Ryabova A."/>
            <person name="Stupak E."/>
            <person name="Yasakov T."/>
            <person name="Zharikova N."/>
            <person name="Zhurenko E."/>
        </authorList>
    </citation>
    <scope>NUCLEOTIDE SEQUENCE</scope>
    <source>
        <strain evidence="2">IB-739</strain>
    </source>
</reference>
<name>A0ABT8VMG2_9BACL</name>
<accession>A0ABT8VMG2</accession>
<evidence type="ECO:0000256" key="1">
    <source>
        <dbReference type="SAM" id="Coils"/>
    </source>
</evidence>
<sequence>MSFALENQLKELQEQNKVLLGENGRLQADLVKVESGNIRLWKEKEMSSYNHALYAGELREKIDKLKQELTVYKNALLEIGANCDPPASKIANDALWVIDQG</sequence>
<gene>
    <name evidence="2" type="ORF">Q3C12_34930</name>
</gene>
<keyword evidence="1" id="KW-0175">Coiled coil</keyword>
<dbReference type="EMBL" id="JAUMKJ010000116">
    <property type="protein sequence ID" value="MDO3682183.1"/>
    <property type="molecule type" value="Genomic_DNA"/>
</dbReference>